<dbReference type="PATRIC" id="fig|272562.8.peg.1430"/>
<keyword evidence="2" id="KW-1185">Reference proteome</keyword>
<reference evidence="1 2" key="1">
    <citation type="journal article" date="2001" name="J. Bacteriol.">
        <title>Genome sequence and comparative analysis of the solvent-producing bacterium Clostridium acetobutylicum.</title>
        <authorList>
            <person name="Nolling J."/>
            <person name="Breton G."/>
            <person name="Omelchenko M.V."/>
            <person name="Makarova K.S."/>
            <person name="Zeng Q."/>
            <person name="Gibson R."/>
            <person name="Lee H.M."/>
            <person name="Dubois J."/>
            <person name="Qiu D."/>
            <person name="Hitti J."/>
            <person name="Wolf Y.I."/>
            <person name="Tatusov R.L."/>
            <person name="Sabathe F."/>
            <person name="Doucette-Stamm L."/>
            <person name="Soucaille P."/>
            <person name="Daly M.J."/>
            <person name="Bennett G.N."/>
            <person name="Koonin E.V."/>
            <person name="Smith D.R."/>
        </authorList>
    </citation>
    <scope>NUCLEOTIDE SEQUENCE [LARGE SCALE GENOMIC DNA]</scope>
    <source>
        <strain evidence="2">ATCC 824 / DSM 792 / JCM 1419 / LMG 5710 / VKM B-1787</strain>
    </source>
</reference>
<protein>
    <recommendedName>
        <fullName evidence="3">DUF3892 domain-containing protein</fullName>
    </recommendedName>
</protein>
<dbReference type="OrthoDB" id="1932397at2"/>
<dbReference type="HOGENOM" id="CLU_177701_0_0_9"/>
<dbReference type="EMBL" id="AE001437">
    <property type="protein sequence ID" value="AAK79202.1"/>
    <property type="molecule type" value="Genomic_DNA"/>
</dbReference>
<accession>Q97JP3</accession>
<name>Q97JP3_CLOAB</name>
<evidence type="ECO:0008006" key="3">
    <source>
        <dbReference type="Google" id="ProtNLM"/>
    </source>
</evidence>
<dbReference type="KEGG" id="cac:CA_C1230"/>
<dbReference type="GeneID" id="44997737"/>
<evidence type="ECO:0000313" key="2">
    <source>
        <dbReference type="Proteomes" id="UP000000814"/>
    </source>
</evidence>
<dbReference type="RefSeq" id="WP_010964543.1">
    <property type="nucleotide sequence ID" value="NC_003030.1"/>
</dbReference>
<evidence type="ECO:0000313" key="1">
    <source>
        <dbReference type="EMBL" id="AAK79202.1"/>
    </source>
</evidence>
<dbReference type="InterPro" id="IPR024997">
    <property type="entry name" value="DUF3892"/>
</dbReference>
<dbReference type="STRING" id="272562.CA_C1230"/>
<dbReference type="CDD" id="cd00027">
    <property type="entry name" value="BRCT"/>
    <property type="match status" value="1"/>
</dbReference>
<organism evidence="1 2">
    <name type="scientific">Clostridium acetobutylicum (strain ATCC 824 / DSM 792 / JCM 1419 / IAM 19013 / LMG 5710 / NBRC 13948 / NRRL B-527 / VKM B-1787 / 2291 / W)</name>
    <dbReference type="NCBI Taxonomy" id="272562"/>
    <lineage>
        <taxon>Bacteria</taxon>
        <taxon>Bacillati</taxon>
        <taxon>Bacillota</taxon>
        <taxon>Clostridia</taxon>
        <taxon>Eubacteriales</taxon>
        <taxon>Clostridiaceae</taxon>
        <taxon>Clostridium</taxon>
    </lineage>
</organism>
<dbReference type="AlphaFoldDB" id="Q97JP3"/>
<proteinExistence type="predicted"/>
<sequence>MKNVYDYGIYAVRYDGNDKNNLIQSTKVCFIKDNNVSMPVEFSRDFLIADIEDGNKYYTMYKNNNKWERREIVSIEYIKGNPYVKIRLDGIEGDDLGELPNY</sequence>
<dbReference type="Pfam" id="PF13031">
    <property type="entry name" value="DUF3892"/>
    <property type="match status" value="1"/>
</dbReference>
<gene>
    <name evidence="1" type="ordered locus">CA_C1230</name>
</gene>
<dbReference type="PIR" id="G97051">
    <property type="entry name" value="G97051"/>
</dbReference>
<dbReference type="Proteomes" id="UP000000814">
    <property type="component" value="Chromosome"/>
</dbReference>